<dbReference type="Gene3D" id="3.40.50.300">
    <property type="entry name" value="P-loop containing nucleotide triphosphate hydrolases"/>
    <property type="match status" value="2"/>
</dbReference>
<evidence type="ECO:0000256" key="11">
    <source>
        <dbReference type="ARBA" id="ARBA00023204"/>
    </source>
</evidence>
<feature type="domain" description="Helicase ATP-binding" evidence="14">
    <location>
        <begin position="182"/>
        <end position="451"/>
    </location>
</feature>
<evidence type="ECO:0000256" key="4">
    <source>
        <dbReference type="ARBA" id="ARBA00022763"/>
    </source>
</evidence>
<sequence length="757" mass="85296">MPDTVRLSVRALVEYAHRSGDIETTGFRTVGSMTEGSRVHREVQQGYGEQDSKEVFLSSEIPYGDLLFVLEGRCDGLRVDAERIVLEEIKSTVLDPRHIAENQYPVHWAQAGCYAYLYAKANGLPKMRLRLVYVHVDSGERMVYERDASYNELEWEVKASIEAYVPYARMTLEQTRLRDESIAGLSFPFPAYRQGQRKLAGAVYKTIEEGVGLFAQAPTGIGKTVSVLFPAIKAVGQGLIRRFFYLTAKTTTRAAAEDTLSLLRDQGLHLQTVTLTAKEKVCFQEEVRCSKESCPFADGYYDRINGAILDMLGNETLMTRPVIEEYARKHRVCPFEFSLDAAYAADALICDYNYVFDPRVSLKRLTGEGKKQAALLVDEAHNLVDRAREMFSAELVKSDFLALQREYKSAYPGVHLAAKAINGHFIALRKDSGDRHRIWKETPAALLELAEDFVREAELALQQSETAPQPLLDAYFAAQAFVRVGGMYDERYATYADVTKQDVRLKLLCLDPSELLRQTGKGYRSRVHFSATLTPAAYFMDMLGAEPDDYGLSVPSPFSPEQWDVSIVPLSTRYADRERSIGPLVRLLKELPSTRPGKYFFFFPSYDYMNAVYEAFEADGPPFRTLVQQSLMTEEERERFLSAFDEANPETLAGFAVLGGVFSEGIDMAGDRLNGVVVVGVGLPQLGPEREALKRHFDESGKNGFDYAYVYPGINKVLQAGGRLIRTETDQGVLVLVDDRYRQARYQRLLPDEWKTD</sequence>
<reference evidence="15 16" key="1">
    <citation type="submission" date="2018-10" db="EMBL/GenBank/DDBJ databases">
        <title>Genome Sequence of Cohnella sp.</title>
        <authorList>
            <person name="Srinivasan S."/>
            <person name="Kim M.K."/>
        </authorList>
    </citation>
    <scope>NUCLEOTIDE SEQUENCE [LARGE SCALE GENOMIC DNA]</scope>
    <source>
        <strain evidence="15 16">18JY8-7</strain>
    </source>
</reference>
<keyword evidence="5" id="KW-0378">Hydrolase</keyword>
<dbReference type="GO" id="GO:0046872">
    <property type="term" value="F:metal ion binding"/>
    <property type="evidence" value="ECO:0007669"/>
    <property type="project" value="UniProtKB-KW"/>
</dbReference>
<dbReference type="InterPro" id="IPR042493">
    <property type="entry name" value="XPD_DNA_FeS"/>
</dbReference>
<dbReference type="InterPro" id="IPR027417">
    <property type="entry name" value="P-loop_NTPase"/>
</dbReference>
<organism evidence="15 16">
    <name type="scientific">Cohnella candidum</name>
    <dbReference type="NCBI Taxonomy" id="2674991"/>
    <lineage>
        <taxon>Bacteria</taxon>
        <taxon>Bacillati</taxon>
        <taxon>Bacillota</taxon>
        <taxon>Bacilli</taxon>
        <taxon>Bacillales</taxon>
        <taxon>Paenibacillaceae</taxon>
        <taxon>Cohnella</taxon>
    </lineage>
</organism>
<name>A0A3G3K156_9BACL</name>
<keyword evidence="11" id="KW-0234">DNA repair</keyword>
<evidence type="ECO:0000256" key="2">
    <source>
        <dbReference type="ARBA" id="ARBA00022723"/>
    </source>
</evidence>
<dbReference type="InterPro" id="IPR011604">
    <property type="entry name" value="PDDEXK-like_dom_sf"/>
</dbReference>
<keyword evidence="3" id="KW-0547">Nucleotide-binding</keyword>
<proteinExistence type="inferred from homology"/>
<dbReference type="InterPro" id="IPR006555">
    <property type="entry name" value="ATP-dep_Helicase_C"/>
</dbReference>
<accession>A0A3G3K156</accession>
<gene>
    <name evidence="15" type="ORF">EAV92_18015</name>
</gene>
<evidence type="ECO:0000256" key="13">
    <source>
        <dbReference type="ARBA" id="ARBA00038058"/>
    </source>
</evidence>
<dbReference type="Pfam" id="PF13307">
    <property type="entry name" value="Helicase_C_2"/>
    <property type="match status" value="1"/>
</dbReference>
<evidence type="ECO:0000313" key="16">
    <source>
        <dbReference type="Proteomes" id="UP000269097"/>
    </source>
</evidence>
<dbReference type="SMART" id="SM00491">
    <property type="entry name" value="HELICc2"/>
    <property type="match status" value="1"/>
</dbReference>
<keyword evidence="2" id="KW-0479">Metal-binding</keyword>
<dbReference type="Gene3D" id="1.10.30.20">
    <property type="entry name" value="Bacterial XPD DNA helicase, FeS cluster domain"/>
    <property type="match status" value="1"/>
</dbReference>
<dbReference type="Gene3D" id="1.10.275.40">
    <property type="match status" value="1"/>
</dbReference>
<dbReference type="InterPro" id="IPR045028">
    <property type="entry name" value="DinG/Rad3-like"/>
</dbReference>
<keyword evidence="10" id="KW-0238">DNA-binding</keyword>
<dbReference type="SUPFAM" id="SSF52540">
    <property type="entry name" value="P-loop containing nucleoside triphosphate hydrolases"/>
    <property type="match status" value="2"/>
</dbReference>
<keyword evidence="1" id="KW-0004">4Fe-4S</keyword>
<evidence type="ECO:0000256" key="5">
    <source>
        <dbReference type="ARBA" id="ARBA00022801"/>
    </source>
</evidence>
<dbReference type="Proteomes" id="UP000269097">
    <property type="component" value="Chromosome"/>
</dbReference>
<evidence type="ECO:0000256" key="9">
    <source>
        <dbReference type="ARBA" id="ARBA00023014"/>
    </source>
</evidence>
<evidence type="ECO:0000313" key="15">
    <source>
        <dbReference type="EMBL" id="AYQ74295.1"/>
    </source>
</evidence>
<keyword evidence="4" id="KW-0227">DNA damage</keyword>
<evidence type="ECO:0000256" key="1">
    <source>
        <dbReference type="ARBA" id="ARBA00022485"/>
    </source>
</evidence>
<evidence type="ECO:0000259" key="14">
    <source>
        <dbReference type="PROSITE" id="PS51193"/>
    </source>
</evidence>
<evidence type="ECO:0000256" key="8">
    <source>
        <dbReference type="ARBA" id="ARBA00023004"/>
    </source>
</evidence>
<dbReference type="GO" id="GO:0005524">
    <property type="term" value="F:ATP binding"/>
    <property type="evidence" value="ECO:0007669"/>
    <property type="project" value="UniProtKB-KW"/>
</dbReference>
<dbReference type="GO" id="GO:0003677">
    <property type="term" value="F:DNA binding"/>
    <property type="evidence" value="ECO:0007669"/>
    <property type="project" value="UniProtKB-KW"/>
</dbReference>
<dbReference type="PANTHER" id="PTHR11472">
    <property type="entry name" value="DNA REPAIR DEAD HELICASE RAD3/XP-D SUBFAMILY MEMBER"/>
    <property type="match status" value="1"/>
</dbReference>
<evidence type="ECO:0000256" key="3">
    <source>
        <dbReference type="ARBA" id="ARBA00022741"/>
    </source>
</evidence>
<keyword evidence="7" id="KW-0067">ATP-binding</keyword>
<dbReference type="SMART" id="SM00488">
    <property type="entry name" value="DEXDc2"/>
    <property type="match status" value="1"/>
</dbReference>
<evidence type="ECO:0000256" key="12">
    <source>
        <dbReference type="ARBA" id="ARBA00023235"/>
    </source>
</evidence>
<dbReference type="Pfam" id="PF06733">
    <property type="entry name" value="DEAD_2"/>
    <property type="match status" value="1"/>
</dbReference>
<evidence type="ECO:0000256" key="10">
    <source>
        <dbReference type="ARBA" id="ARBA00023125"/>
    </source>
</evidence>
<dbReference type="GO" id="GO:0006281">
    <property type="term" value="P:DNA repair"/>
    <property type="evidence" value="ECO:0007669"/>
    <property type="project" value="UniProtKB-KW"/>
</dbReference>
<keyword evidence="12" id="KW-0413">Isomerase</keyword>
<comment type="similarity">
    <text evidence="13">Belongs to the helicase family. DinG subfamily.</text>
</comment>
<dbReference type="PANTHER" id="PTHR11472:SF34">
    <property type="entry name" value="REGULATOR OF TELOMERE ELONGATION HELICASE 1"/>
    <property type="match status" value="1"/>
</dbReference>
<dbReference type="InterPro" id="IPR006554">
    <property type="entry name" value="Helicase-like_DEXD_c2"/>
</dbReference>
<dbReference type="EMBL" id="CP033433">
    <property type="protein sequence ID" value="AYQ74295.1"/>
    <property type="molecule type" value="Genomic_DNA"/>
</dbReference>
<dbReference type="InterPro" id="IPR010614">
    <property type="entry name" value="RAD3-like_helicase_DEAD"/>
</dbReference>
<evidence type="ECO:0000256" key="6">
    <source>
        <dbReference type="ARBA" id="ARBA00022806"/>
    </source>
</evidence>
<dbReference type="KEGG" id="coh:EAV92_18015"/>
<dbReference type="RefSeq" id="WP_123042376.1">
    <property type="nucleotide sequence ID" value="NZ_CP033433.1"/>
</dbReference>
<dbReference type="AlphaFoldDB" id="A0A3G3K156"/>
<keyword evidence="16" id="KW-1185">Reference proteome</keyword>
<dbReference type="GO" id="GO:0016818">
    <property type="term" value="F:hydrolase activity, acting on acid anhydrides, in phosphorus-containing anhydrides"/>
    <property type="evidence" value="ECO:0007669"/>
    <property type="project" value="InterPro"/>
</dbReference>
<dbReference type="PROSITE" id="PS51193">
    <property type="entry name" value="HELICASE_ATP_BIND_2"/>
    <property type="match status" value="1"/>
</dbReference>
<dbReference type="InterPro" id="IPR014013">
    <property type="entry name" value="Helic_SF1/SF2_ATP-bd_DinG/Rad3"/>
</dbReference>
<protein>
    <submittedName>
        <fullName evidence="15">ATP-dependent DNA helicase</fullName>
    </submittedName>
</protein>
<keyword evidence="6 15" id="KW-0347">Helicase</keyword>
<dbReference type="GO" id="GO:0051539">
    <property type="term" value="F:4 iron, 4 sulfur cluster binding"/>
    <property type="evidence" value="ECO:0007669"/>
    <property type="project" value="UniProtKB-KW"/>
</dbReference>
<dbReference type="Gene3D" id="3.90.320.10">
    <property type="match status" value="1"/>
</dbReference>
<dbReference type="GO" id="GO:0003678">
    <property type="term" value="F:DNA helicase activity"/>
    <property type="evidence" value="ECO:0007669"/>
    <property type="project" value="InterPro"/>
</dbReference>
<evidence type="ECO:0000256" key="7">
    <source>
        <dbReference type="ARBA" id="ARBA00022840"/>
    </source>
</evidence>
<keyword evidence="8" id="KW-0408">Iron</keyword>
<keyword evidence="9" id="KW-0411">Iron-sulfur</keyword>